<reference evidence="2 3" key="1">
    <citation type="submission" date="2016-02" db="EMBL/GenBank/DDBJ databases">
        <title>Draft genome sequence of Hydrogenophaga sp. LPB0072.</title>
        <authorList>
            <person name="Shin S.-K."/>
            <person name="Yi H."/>
        </authorList>
    </citation>
    <scope>NUCLEOTIDE SEQUENCE [LARGE SCALE GENOMIC DNA]</scope>
    <source>
        <strain evidence="2 3">LPB0072</strain>
    </source>
</reference>
<dbReference type="OrthoDB" id="8895622at2"/>
<gene>
    <name evidence="1" type="ORF">LPB072_02680</name>
    <name evidence="2" type="ORF">LPB72_02380</name>
</gene>
<dbReference type="EMBL" id="LVWD01000002">
    <property type="protein sequence ID" value="OAD43874.1"/>
    <property type="molecule type" value="Genomic_DNA"/>
</dbReference>
<evidence type="ECO:0008006" key="5">
    <source>
        <dbReference type="Google" id="ProtNLM"/>
    </source>
</evidence>
<dbReference type="AlphaFoldDB" id="A0A167IZP4"/>
<organism evidence="1 4">
    <name type="scientific">Hydrogenophaga crassostreae</name>
    <dbReference type="NCBI Taxonomy" id="1763535"/>
    <lineage>
        <taxon>Bacteria</taxon>
        <taxon>Pseudomonadati</taxon>
        <taxon>Pseudomonadota</taxon>
        <taxon>Betaproteobacteria</taxon>
        <taxon>Burkholderiales</taxon>
        <taxon>Comamonadaceae</taxon>
        <taxon>Hydrogenophaga</taxon>
    </lineage>
</organism>
<reference evidence="1 4" key="2">
    <citation type="submission" date="2016-10" db="EMBL/GenBank/DDBJ databases">
        <title>Hydorgenophaga sp. LPB0072 isolated from gastropod.</title>
        <authorList>
            <person name="Kim E."/>
            <person name="Yi H."/>
        </authorList>
    </citation>
    <scope>NUCLEOTIDE SEQUENCE [LARGE SCALE GENOMIC DNA]</scope>
    <source>
        <strain evidence="1 4">LPB0072</strain>
    </source>
</reference>
<dbReference type="EMBL" id="CP017476">
    <property type="protein sequence ID" value="AOW11927.1"/>
    <property type="molecule type" value="Genomic_DNA"/>
</dbReference>
<dbReference type="STRING" id="1763535.LPB072_02680"/>
<dbReference type="Proteomes" id="UP000185680">
    <property type="component" value="Chromosome"/>
</dbReference>
<dbReference type="KEGG" id="hyl:LPB072_02680"/>
<accession>A0A167IZP4</accession>
<name>A0A167IZP4_9BURK</name>
<evidence type="ECO:0000313" key="4">
    <source>
        <dbReference type="Proteomes" id="UP000185680"/>
    </source>
</evidence>
<evidence type="ECO:0000313" key="1">
    <source>
        <dbReference type="EMBL" id="AOW11927.1"/>
    </source>
</evidence>
<evidence type="ECO:0000313" key="3">
    <source>
        <dbReference type="Proteomes" id="UP000185657"/>
    </source>
</evidence>
<proteinExistence type="predicted"/>
<protein>
    <recommendedName>
        <fullName evidence="5">DUF2190 domain-containing protein</fullName>
    </recommendedName>
</protein>
<dbReference type="RefSeq" id="WP_066085154.1">
    <property type="nucleotide sequence ID" value="NZ_CP017476.1"/>
</dbReference>
<sequence>MTDCQLLIAPLRIVDSITELSAADAGCLAVSGSHGGLSSARYALAARPLLSVFNDAGVGKDSAGIAGLALLESQGLAACTVSYESACIGQAESTYEAGVISFANEAAQALGIVAGQPLKLIRSA</sequence>
<evidence type="ECO:0000313" key="2">
    <source>
        <dbReference type="EMBL" id="OAD43874.1"/>
    </source>
</evidence>
<keyword evidence="3" id="KW-1185">Reference proteome</keyword>
<dbReference type="Proteomes" id="UP000185657">
    <property type="component" value="Unassembled WGS sequence"/>
</dbReference>